<organism evidence="1 2">
    <name type="scientific">Candidatus Vogelbacteria bacterium CG10_big_fil_rev_8_21_14_0_10_45_14</name>
    <dbReference type="NCBI Taxonomy" id="1975042"/>
    <lineage>
        <taxon>Bacteria</taxon>
        <taxon>Candidatus Vogeliibacteriota</taxon>
    </lineage>
</organism>
<gene>
    <name evidence="1" type="ORF">COV07_01015</name>
</gene>
<accession>A0A2H0RKN8</accession>
<protein>
    <submittedName>
        <fullName evidence="1">Uncharacterized protein</fullName>
    </submittedName>
</protein>
<evidence type="ECO:0000313" key="2">
    <source>
        <dbReference type="Proteomes" id="UP000230833"/>
    </source>
</evidence>
<comment type="caution">
    <text evidence="1">The sequence shown here is derived from an EMBL/GenBank/DDBJ whole genome shotgun (WGS) entry which is preliminary data.</text>
</comment>
<dbReference type="EMBL" id="PCYL01000011">
    <property type="protein sequence ID" value="PIR47058.1"/>
    <property type="molecule type" value="Genomic_DNA"/>
</dbReference>
<reference evidence="1 2" key="1">
    <citation type="submission" date="2017-09" db="EMBL/GenBank/DDBJ databases">
        <title>Depth-based differentiation of microbial function through sediment-hosted aquifers and enrichment of novel symbionts in the deep terrestrial subsurface.</title>
        <authorList>
            <person name="Probst A.J."/>
            <person name="Ladd B."/>
            <person name="Jarett J.K."/>
            <person name="Geller-Mcgrath D.E."/>
            <person name="Sieber C.M."/>
            <person name="Emerson J.B."/>
            <person name="Anantharaman K."/>
            <person name="Thomas B.C."/>
            <person name="Malmstrom R."/>
            <person name="Stieglmeier M."/>
            <person name="Klingl A."/>
            <person name="Woyke T."/>
            <person name="Ryan C.M."/>
            <person name="Banfield J.F."/>
        </authorList>
    </citation>
    <scope>NUCLEOTIDE SEQUENCE [LARGE SCALE GENOMIC DNA]</scope>
    <source>
        <strain evidence="1">CG10_big_fil_rev_8_21_14_0_10_45_14</strain>
    </source>
</reference>
<sequence length="152" mass="17260">MLNEQGKYGSKEAKIIKARNLYELGQLLAQEIPLIDMTGEIDGIGLYIRTARVELPDGNDTKVDDVWDKLIETKEEDRAELLRRVKLTEQIVDTLNSKLDEYVNTSSRRLLSEATPLNRAEIEQMMRRRLAIDSEGVVTIVESEDDAPERGA</sequence>
<proteinExistence type="predicted"/>
<dbReference type="Proteomes" id="UP000230833">
    <property type="component" value="Unassembled WGS sequence"/>
</dbReference>
<evidence type="ECO:0000313" key="1">
    <source>
        <dbReference type="EMBL" id="PIR47058.1"/>
    </source>
</evidence>
<name>A0A2H0RKN8_9BACT</name>
<dbReference type="AlphaFoldDB" id="A0A2H0RKN8"/>